<gene>
    <name evidence="5" type="ORF">Dace_1639</name>
</gene>
<evidence type="ECO:0000256" key="1">
    <source>
        <dbReference type="ARBA" id="ARBA00009091"/>
    </source>
</evidence>
<feature type="chain" id="PRO_5004192675" evidence="4">
    <location>
        <begin position="21"/>
        <end position="172"/>
    </location>
</feature>
<dbReference type="InterPro" id="IPR005632">
    <property type="entry name" value="Chaperone_Skp"/>
</dbReference>
<dbReference type="OrthoDB" id="5432254at2"/>
<dbReference type="PANTHER" id="PTHR35089">
    <property type="entry name" value="CHAPERONE PROTEIN SKP"/>
    <property type="match status" value="1"/>
</dbReference>
<name>Q1K133_DESA6</name>
<feature type="signal peptide" evidence="4">
    <location>
        <begin position="1"/>
        <end position="20"/>
    </location>
</feature>
<dbReference type="RefSeq" id="WP_005999357.1">
    <property type="nucleotide sequence ID" value="NZ_AAEW02000006.1"/>
</dbReference>
<dbReference type="InterPro" id="IPR024930">
    <property type="entry name" value="Skp_dom_sf"/>
</dbReference>
<comment type="similarity">
    <text evidence="1">Belongs to the Skp family.</text>
</comment>
<keyword evidence="6" id="KW-1185">Reference proteome</keyword>
<dbReference type="SMART" id="SM00935">
    <property type="entry name" value="OmpH"/>
    <property type="match status" value="1"/>
</dbReference>
<evidence type="ECO:0000256" key="2">
    <source>
        <dbReference type="ARBA" id="ARBA00022729"/>
    </source>
</evidence>
<evidence type="ECO:0000313" key="5">
    <source>
        <dbReference type="EMBL" id="EAT16175.1"/>
    </source>
</evidence>
<dbReference type="GO" id="GO:0005829">
    <property type="term" value="C:cytosol"/>
    <property type="evidence" value="ECO:0007669"/>
    <property type="project" value="TreeGrafter"/>
</dbReference>
<proteinExistence type="inferred from homology"/>
<dbReference type="GO" id="GO:0051082">
    <property type="term" value="F:unfolded protein binding"/>
    <property type="evidence" value="ECO:0007669"/>
    <property type="project" value="InterPro"/>
</dbReference>
<organism evidence="5 6">
    <name type="scientific">Desulfuromonas acetoxidans (strain DSM 684 / 11070)</name>
    <dbReference type="NCBI Taxonomy" id="281689"/>
    <lineage>
        <taxon>Bacteria</taxon>
        <taxon>Pseudomonadati</taxon>
        <taxon>Thermodesulfobacteriota</taxon>
        <taxon>Desulfuromonadia</taxon>
        <taxon>Desulfuromonadales</taxon>
        <taxon>Desulfuromonadaceae</taxon>
        <taxon>Desulfuromonas</taxon>
    </lineage>
</organism>
<dbReference type="AlphaFoldDB" id="Q1K133"/>
<keyword evidence="3" id="KW-0175">Coiled coil</keyword>
<evidence type="ECO:0000313" key="6">
    <source>
        <dbReference type="Proteomes" id="UP000005695"/>
    </source>
</evidence>
<keyword evidence="2 4" id="KW-0732">Signal</keyword>
<dbReference type="SUPFAM" id="SSF111384">
    <property type="entry name" value="OmpH-like"/>
    <property type="match status" value="1"/>
</dbReference>
<evidence type="ECO:0000256" key="3">
    <source>
        <dbReference type="SAM" id="Coils"/>
    </source>
</evidence>
<evidence type="ECO:0000256" key="4">
    <source>
        <dbReference type="SAM" id="SignalP"/>
    </source>
</evidence>
<dbReference type="Gene3D" id="3.30.910.20">
    <property type="entry name" value="Skp domain"/>
    <property type="match status" value="1"/>
</dbReference>
<feature type="coiled-coil region" evidence="3">
    <location>
        <begin position="51"/>
        <end position="89"/>
    </location>
</feature>
<sequence>MKRIVIAVLMCLSLVATASAADVKLGYVDLQKALTMSAAGQAAKAKMDSEIKTIEDDVKKRETDLRALQESLQKQAALLSAEARQEKELDFKQQVKDHQRFVKDKQEEMRGKEMTYTQQILRDLGAQVVTLSQDKGITMMFEKSQLVYAIDAIDYTDALIKAYDAVYKDSHK</sequence>
<reference evidence="5" key="1">
    <citation type="submission" date="2006-05" db="EMBL/GenBank/DDBJ databases">
        <title>Annotation of the draft genome assembly of Desulfuromonas acetoxidans DSM 684.</title>
        <authorList>
            <consortium name="US DOE Joint Genome Institute (JGI-ORNL)"/>
            <person name="Larimer F."/>
            <person name="Land M."/>
            <person name="Hauser L."/>
        </authorList>
    </citation>
    <scope>NUCLEOTIDE SEQUENCE [LARGE SCALE GENOMIC DNA]</scope>
    <source>
        <strain evidence="5">DSM 684</strain>
    </source>
</reference>
<dbReference type="GO" id="GO:0050821">
    <property type="term" value="P:protein stabilization"/>
    <property type="evidence" value="ECO:0007669"/>
    <property type="project" value="TreeGrafter"/>
</dbReference>
<dbReference type="PANTHER" id="PTHR35089:SF1">
    <property type="entry name" value="CHAPERONE PROTEIN SKP"/>
    <property type="match status" value="1"/>
</dbReference>
<comment type="caution">
    <text evidence="5">The sequence shown here is derived from an EMBL/GenBank/DDBJ whole genome shotgun (WGS) entry which is preliminary data.</text>
</comment>
<dbReference type="EMBL" id="AAEW02000006">
    <property type="protein sequence ID" value="EAT16175.1"/>
    <property type="molecule type" value="Genomic_DNA"/>
</dbReference>
<dbReference type="Pfam" id="PF03938">
    <property type="entry name" value="OmpH"/>
    <property type="match status" value="1"/>
</dbReference>
<dbReference type="Proteomes" id="UP000005695">
    <property type="component" value="Unassembled WGS sequence"/>
</dbReference>
<protein>
    <submittedName>
        <fullName evidence="5">Outer membrane chaperone Skp (OmpH)</fullName>
    </submittedName>
</protein>
<accession>Q1K133</accession>
<reference evidence="5" key="2">
    <citation type="submission" date="2006-05" db="EMBL/GenBank/DDBJ databases">
        <title>Sequencing of the draft genome and assembly of Desulfuromonas acetoxidans DSM 684.</title>
        <authorList>
            <consortium name="US DOE Joint Genome Institute (JGI-PGF)"/>
            <person name="Copeland A."/>
            <person name="Lucas S."/>
            <person name="Lapidus A."/>
            <person name="Barry K."/>
            <person name="Detter J.C."/>
            <person name="Glavina del Rio T."/>
            <person name="Hammon N."/>
            <person name="Israni S."/>
            <person name="Dalin E."/>
            <person name="Tice H."/>
            <person name="Bruce D."/>
            <person name="Pitluck S."/>
            <person name="Richardson P."/>
        </authorList>
    </citation>
    <scope>NUCLEOTIDE SEQUENCE [LARGE SCALE GENOMIC DNA]</scope>
    <source>
        <strain evidence="5">DSM 684</strain>
    </source>
</reference>